<evidence type="ECO:0000313" key="3">
    <source>
        <dbReference type="Proteomes" id="UP000016568"/>
    </source>
</evidence>
<dbReference type="KEGG" id="ntd:EGO55_10810"/>
<keyword evidence="3" id="KW-1185">Reference proteome</keyword>
<proteinExistence type="predicted"/>
<dbReference type="EMBL" id="BASZ01000012">
    <property type="protein sequence ID" value="GAD50815.1"/>
    <property type="molecule type" value="Genomic_DNA"/>
</dbReference>
<evidence type="ECO:0000313" key="2">
    <source>
        <dbReference type="EMBL" id="GAD50815.1"/>
    </source>
</evidence>
<comment type="caution">
    <text evidence="2">The sequence shown here is derived from an EMBL/GenBank/DDBJ whole genome shotgun (WGS) entry which is preliminary data.</text>
</comment>
<accession>U2YPI4</accession>
<keyword evidence="1" id="KW-0732">Signal</keyword>
<gene>
    <name evidence="2" type="ORF">NT2_12_00790</name>
</gene>
<name>U2YPI4_9SPHN</name>
<dbReference type="AlphaFoldDB" id="U2YPI4"/>
<dbReference type="eggNOG" id="ENOG502ZZ4T">
    <property type="taxonomic scope" value="Bacteria"/>
</dbReference>
<protein>
    <submittedName>
        <fullName evidence="2">Uncharacterized protein</fullName>
    </submittedName>
</protein>
<feature type="chain" id="PRO_5030177790" evidence="1">
    <location>
        <begin position="27"/>
        <end position="125"/>
    </location>
</feature>
<reference evidence="2 3" key="1">
    <citation type="submission" date="2013-09" db="EMBL/GenBank/DDBJ databases">
        <title>Whole genome shotgun sequence of Novosphingobium tardaugens NBRC 16725.</title>
        <authorList>
            <person name="Isaki S."/>
            <person name="Hosoyama A."/>
            <person name="Tsuchikane K."/>
            <person name="Katsumata H."/>
            <person name="Ando Y."/>
            <person name="Yamazaki S."/>
            <person name="Fujita N."/>
        </authorList>
    </citation>
    <scope>NUCLEOTIDE SEQUENCE [LARGE SCALE GENOMIC DNA]</scope>
    <source>
        <strain evidence="2 3">NBRC 16725</strain>
    </source>
</reference>
<dbReference type="RefSeq" id="WP_021691633.1">
    <property type="nucleotide sequence ID" value="NZ_BASZ01000012.1"/>
</dbReference>
<feature type="signal peptide" evidence="1">
    <location>
        <begin position="1"/>
        <end position="26"/>
    </location>
</feature>
<evidence type="ECO:0000256" key="1">
    <source>
        <dbReference type="SAM" id="SignalP"/>
    </source>
</evidence>
<sequence length="125" mass="13093">MIHRTTPLAFLLCAAAALSLPGMAQADPTPALLPAQQFKLHCAVAFAQVAAAQARGDARAMAYPPLAQRGREYFVRASAGATNGTGLTQDRLKALLEAEATAMSRDGTLYDSMPLCMKSLEASGL</sequence>
<dbReference type="OrthoDB" id="7582310at2"/>
<dbReference type="Proteomes" id="UP000016568">
    <property type="component" value="Unassembled WGS sequence"/>
</dbReference>
<organism evidence="2 3">
    <name type="scientific">Caenibius tardaugens NBRC 16725</name>
    <dbReference type="NCBI Taxonomy" id="1219035"/>
    <lineage>
        <taxon>Bacteria</taxon>
        <taxon>Pseudomonadati</taxon>
        <taxon>Pseudomonadota</taxon>
        <taxon>Alphaproteobacteria</taxon>
        <taxon>Sphingomonadales</taxon>
        <taxon>Erythrobacteraceae</taxon>
        <taxon>Caenibius</taxon>
    </lineage>
</organism>